<protein>
    <submittedName>
        <fullName evidence="2">Uncharacterized protein</fullName>
    </submittedName>
</protein>
<keyword evidence="1" id="KW-0175">Coiled coil</keyword>
<sequence length="198" mass="22925">MRLGRMNEHIDSQATQLDGAECCILEIEDESEDTKKRLEKAEQLFKVVAIKKKDLETRSCHKNICIAGIAESTNTCWMDTFVESLLTTLFGKESFTDTFVVKRADRTPCQRPVPSAPKAFIIVRRLNFHDRDSVFRLAREKGPLMHQGMTISLFPDYTQLVQEAHLNHYSRFVILMEPLKKWLEKKISLCGEMKKKVF</sequence>
<gene>
    <name evidence="2" type="ORF">NDU88_002403</name>
</gene>
<evidence type="ECO:0000313" key="3">
    <source>
        <dbReference type="Proteomes" id="UP001066276"/>
    </source>
</evidence>
<accession>A0AAV7W2A3</accession>
<organism evidence="2 3">
    <name type="scientific">Pleurodeles waltl</name>
    <name type="common">Iberian ribbed newt</name>
    <dbReference type="NCBI Taxonomy" id="8319"/>
    <lineage>
        <taxon>Eukaryota</taxon>
        <taxon>Metazoa</taxon>
        <taxon>Chordata</taxon>
        <taxon>Craniata</taxon>
        <taxon>Vertebrata</taxon>
        <taxon>Euteleostomi</taxon>
        <taxon>Amphibia</taxon>
        <taxon>Batrachia</taxon>
        <taxon>Caudata</taxon>
        <taxon>Salamandroidea</taxon>
        <taxon>Salamandridae</taxon>
        <taxon>Pleurodelinae</taxon>
        <taxon>Pleurodeles</taxon>
    </lineage>
</organism>
<proteinExistence type="predicted"/>
<dbReference type="EMBL" id="JANPWB010000002">
    <property type="protein sequence ID" value="KAJ1207010.1"/>
    <property type="molecule type" value="Genomic_DNA"/>
</dbReference>
<keyword evidence="3" id="KW-1185">Reference proteome</keyword>
<feature type="coiled-coil region" evidence="1">
    <location>
        <begin position="24"/>
        <end position="58"/>
    </location>
</feature>
<dbReference type="InterPro" id="IPR004244">
    <property type="entry name" value="Transposase_22"/>
</dbReference>
<name>A0AAV7W2A3_PLEWA</name>
<dbReference type="AlphaFoldDB" id="A0AAV7W2A3"/>
<dbReference type="Proteomes" id="UP001066276">
    <property type="component" value="Chromosome 1_2"/>
</dbReference>
<reference evidence="2" key="1">
    <citation type="journal article" date="2022" name="bioRxiv">
        <title>Sequencing and chromosome-scale assembly of the giantPleurodeles waltlgenome.</title>
        <authorList>
            <person name="Brown T."/>
            <person name="Elewa A."/>
            <person name="Iarovenko S."/>
            <person name="Subramanian E."/>
            <person name="Araus A.J."/>
            <person name="Petzold A."/>
            <person name="Susuki M."/>
            <person name="Suzuki K.-i.T."/>
            <person name="Hayashi T."/>
            <person name="Toyoda A."/>
            <person name="Oliveira C."/>
            <person name="Osipova E."/>
            <person name="Leigh N.D."/>
            <person name="Simon A."/>
            <person name="Yun M.H."/>
        </authorList>
    </citation>
    <scope>NUCLEOTIDE SEQUENCE</scope>
    <source>
        <strain evidence="2">20211129_DDA</strain>
        <tissue evidence="2">Liver</tissue>
    </source>
</reference>
<dbReference type="PANTHER" id="PTHR11505">
    <property type="entry name" value="L1 TRANSPOSABLE ELEMENT-RELATED"/>
    <property type="match status" value="1"/>
</dbReference>
<evidence type="ECO:0000313" key="2">
    <source>
        <dbReference type="EMBL" id="KAJ1207010.1"/>
    </source>
</evidence>
<evidence type="ECO:0000256" key="1">
    <source>
        <dbReference type="SAM" id="Coils"/>
    </source>
</evidence>
<dbReference type="Gene3D" id="3.30.70.1820">
    <property type="entry name" value="L1 transposable element, RRM domain"/>
    <property type="match status" value="1"/>
</dbReference>
<comment type="caution">
    <text evidence="2">The sequence shown here is derived from an EMBL/GenBank/DDBJ whole genome shotgun (WGS) entry which is preliminary data.</text>
</comment>